<dbReference type="SMART" id="SM00119">
    <property type="entry name" value="HECTc"/>
    <property type="match status" value="1"/>
</dbReference>
<dbReference type="AlphaFoldDB" id="A0A0D3IYT5"/>
<dbReference type="EnsemblProtists" id="EOD16420">
    <property type="protein sequence ID" value="EOD16420"/>
    <property type="gene ID" value="EMIHUDRAFT_445432"/>
</dbReference>
<evidence type="ECO:0000256" key="2">
    <source>
        <dbReference type="PROSITE-ProRule" id="PRU00104"/>
    </source>
</evidence>
<dbReference type="eggNOG" id="KOG1426">
    <property type="taxonomic scope" value="Eukaryota"/>
</dbReference>
<dbReference type="Pfam" id="PF00632">
    <property type="entry name" value="HECT"/>
    <property type="match status" value="1"/>
</dbReference>
<keyword evidence="6" id="KW-1185">Reference proteome</keyword>
<dbReference type="PANTHER" id="PTHR46654:SF1">
    <property type="entry name" value="E3 UBIQUITIN-PROTEIN LIGASE HECTD3"/>
    <property type="match status" value="1"/>
</dbReference>
<reference evidence="5" key="2">
    <citation type="submission" date="2024-10" db="UniProtKB">
        <authorList>
            <consortium name="EnsemblProtists"/>
        </authorList>
    </citation>
    <scope>IDENTIFICATION</scope>
</reference>
<dbReference type="InterPro" id="IPR042469">
    <property type="entry name" value="HECTD3"/>
</dbReference>
<dbReference type="Proteomes" id="UP000013827">
    <property type="component" value="Unassembled WGS sequence"/>
</dbReference>
<dbReference type="GO" id="GO:0004842">
    <property type="term" value="F:ubiquitin-protein transferase activity"/>
    <property type="evidence" value="ECO:0007669"/>
    <property type="project" value="InterPro"/>
</dbReference>
<dbReference type="KEGG" id="ehx:EMIHUDRAFT_445432"/>
<feature type="region of interest" description="Disordered" evidence="3">
    <location>
        <begin position="97"/>
        <end position="126"/>
    </location>
</feature>
<evidence type="ECO:0000256" key="3">
    <source>
        <dbReference type="SAM" id="MobiDB-lite"/>
    </source>
</evidence>
<dbReference type="Gene3D" id="3.30.2160.10">
    <property type="entry name" value="Hect, E3 ligase catalytic domain"/>
    <property type="match status" value="1"/>
</dbReference>
<dbReference type="PANTHER" id="PTHR46654">
    <property type="entry name" value="E3 UBIQUITIN-PROTEIN LIGASE HECTD3"/>
    <property type="match status" value="1"/>
</dbReference>
<dbReference type="Gene3D" id="3.90.1750.10">
    <property type="entry name" value="Hect, E3 ligase catalytic domains"/>
    <property type="match status" value="1"/>
</dbReference>
<organism evidence="5 6">
    <name type="scientific">Emiliania huxleyi (strain CCMP1516)</name>
    <dbReference type="NCBI Taxonomy" id="280463"/>
    <lineage>
        <taxon>Eukaryota</taxon>
        <taxon>Haptista</taxon>
        <taxon>Haptophyta</taxon>
        <taxon>Prymnesiophyceae</taxon>
        <taxon>Isochrysidales</taxon>
        <taxon>Noelaerhabdaceae</taxon>
        <taxon>Emiliania</taxon>
    </lineage>
</organism>
<evidence type="ECO:0000313" key="6">
    <source>
        <dbReference type="Proteomes" id="UP000013827"/>
    </source>
</evidence>
<feature type="region of interest" description="Disordered" evidence="3">
    <location>
        <begin position="617"/>
        <end position="640"/>
    </location>
</feature>
<name>A0A0D3IYT5_EMIH1</name>
<reference evidence="6" key="1">
    <citation type="journal article" date="2013" name="Nature">
        <title>Pan genome of the phytoplankton Emiliania underpins its global distribution.</title>
        <authorList>
            <person name="Read B.A."/>
            <person name="Kegel J."/>
            <person name="Klute M.J."/>
            <person name="Kuo A."/>
            <person name="Lefebvre S.C."/>
            <person name="Maumus F."/>
            <person name="Mayer C."/>
            <person name="Miller J."/>
            <person name="Monier A."/>
            <person name="Salamov A."/>
            <person name="Young J."/>
            <person name="Aguilar M."/>
            <person name="Claverie J.M."/>
            <person name="Frickenhaus S."/>
            <person name="Gonzalez K."/>
            <person name="Herman E.K."/>
            <person name="Lin Y.C."/>
            <person name="Napier J."/>
            <person name="Ogata H."/>
            <person name="Sarno A.F."/>
            <person name="Shmutz J."/>
            <person name="Schroeder D."/>
            <person name="de Vargas C."/>
            <person name="Verret F."/>
            <person name="von Dassow P."/>
            <person name="Valentin K."/>
            <person name="Van de Peer Y."/>
            <person name="Wheeler G."/>
            <person name="Dacks J.B."/>
            <person name="Delwiche C.F."/>
            <person name="Dyhrman S.T."/>
            <person name="Glockner G."/>
            <person name="John U."/>
            <person name="Richards T."/>
            <person name="Worden A.Z."/>
            <person name="Zhang X."/>
            <person name="Grigoriev I.V."/>
            <person name="Allen A.E."/>
            <person name="Bidle K."/>
            <person name="Borodovsky M."/>
            <person name="Bowler C."/>
            <person name="Brownlee C."/>
            <person name="Cock J.M."/>
            <person name="Elias M."/>
            <person name="Gladyshev V.N."/>
            <person name="Groth M."/>
            <person name="Guda C."/>
            <person name="Hadaegh A."/>
            <person name="Iglesias-Rodriguez M.D."/>
            <person name="Jenkins J."/>
            <person name="Jones B.M."/>
            <person name="Lawson T."/>
            <person name="Leese F."/>
            <person name="Lindquist E."/>
            <person name="Lobanov A."/>
            <person name="Lomsadze A."/>
            <person name="Malik S.B."/>
            <person name="Marsh M.E."/>
            <person name="Mackinder L."/>
            <person name="Mock T."/>
            <person name="Mueller-Roeber B."/>
            <person name="Pagarete A."/>
            <person name="Parker M."/>
            <person name="Probert I."/>
            <person name="Quesneville H."/>
            <person name="Raines C."/>
            <person name="Rensing S.A."/>
            <person name="Riano-Pachon D.M."/>
            <person name="Richier S."/>
            <person name="Rokitta S."/>
            <person name="Shiraiwa Y."/>
            <person name="Soanes D.M."/>
            <person name="van der Giezen M."/>
            <person name="Wahlund T.M."/>
            <person name="Williams B."/>
            <person name="Wilson W."/>
            <person name="Wolfe G."/>
            <person name="Wurch L.L."/>
        </authorList>
    </citation>
    <scope>NUCLEOTIDE SEQUENCE</scope>
</reference>
<dbReference type="STRING" id="2903.R1DPM9"/>
<dbReference type="Gene3D" id="3.30.2410.10">
    <property type="entry name" value="Hect, E3 ligase catalytic domain"/>
    <property type="match status" value="1"/>
</dbReference>
<evidence type="ECO:0000259" key="4">
    <source>
        <dbReference type="PROSITE" id="PS50237"/>
    </source>
</evidence>
<dbReference type="InterPro" id="IPR000569">
    <property type="entry name" value="HECT_dom"/>
</dbReference>
<dbReference type="HOGENOM" id="CLU_002173_11_1_1"/>
<proteinExistence type="predicted"/>
<feature type="domain" description="HECT" evidence="4">
    <location>
        <begin position="260"/>
        <end position="606"/>
    </location>
</feature>
<accession>A0A0D3IYT5</accession>
<protein>
    <recommendedName>
        <fullName evidence="4">HECT domain-containing protein</fullName>
    </recommendedName>
</protein>
<feature type="compositionally biased region" description="Gly residues" evidence="3">
    <location>
        <begin position="101"/>
        <end position="118"/>
    </location>
</feature>
<dbReference type="RefSeq" id="XP_005768849.1">
    <property type="nucleotide sequence ID" value="XM_005768792.1"/>
</dbReference>
<dbReference type="InterPro" id="IPR035983">
    <property type="entry name" value="Hect_E3_ubiquitin_ligase"/>
</dbReference>
<sequence length="640" mass="69594">MLDLLVDLRERLRAEGLPLWEAALPYLDEIAELSSLSKWLLLPPGSGAEPPPPSLRHAARASGVDGAAGAARAEVARALAAWEPRLDEELVRYVDSQHGSAHGGGAGGGGGGGGGGGSSSSADRPGSALTLRPALLASLSHDGAPSSSDRRALQASAAEARCARFVLIQRFNALLAHLAPLVHSSREHEAHTLGGRLCLLRGVVFLEVKQALLQRFVTSTAKDADAPQVLLNRLRALSKQSPDGSHTLLAQLQEQLSLLHPRALCRADKAFRVNFVGEAADDHGGPYREAITQICGELQSGQLPLLLRCPNGRHGVGAGRDVYLPRPAASSARELGWFRFVGQLLGLALRQKETQLPLNLPSLVWKQLVSQPLDESDLRGTDELCWQSLQKLRTIDQEGVDAALFGDVIFETFQTQLSDGSEVELLPGGRHSRVTFESRHDYCDAVLAARLRESRQQCDALLQGISLVLPQRLLSLFTWEQLERLACGSADVSVEVLRGRTKYGVGVSSVQRHVRYFWAALRGFTPEQRSAFLRFVWGRSRLPISAAEWGDTRFTLHTKQSPRPDALFPVAHTCFFSLELPAYTSAAICRERLLYAITHCLAIDIDTTTGARENRQLTAWSSSEDEEEAPGAPPSPTARR</sequence>
<keyword evidence="1 2" id="KW-0833">Ubl conjugation pathway</keyword>
<evidence type="ECO:0000313" key="5">
    <source>
        <dbReference type="EnsemblProtists" id="EOD16420"/>
    </source>
</evidence>
<dbReference type="OMA" id="REHEAHT"/>
<dbReference type="PROSITE" id="PS50237">
    <property type="entry name" value="HECT"/>
    <property type="match status" value="1"/>
</dbReference>
<dbReference type="PaxDb" id="2903-EOD16420"/>
<feature type="compositionally biased region" description="Pro residues" evidence="3">
    <location>
        <begin position="631"/>
        <end position="640"/>
    </location>
</feature>
<feature type="active site" description="Glycyl thioester intermediate" evidence="2">
    <location>
        <position position="574"/>
    </location>
</feature>
<evidence type="ECO:0000256" key="1">
    <source>
        <dbReference type="ARBA" id="ARBA00022786"/>
    </source>
</evidence>
<dbReference type="SUPFAM" id="SSF56204">
    <property type="entry name" value="Hect, E3 ligase catalytic domain"/>
    <property type="match status" value="1"/>
</dbReference>
<dbReference type="GeneID" id="17262570"/>